<dbReference type="PRINTS" id="PR00037">
    <property type="entry name" value="HTHLACR"/>
</dbReference>
<evidence type="ECO:0000256" key="3">
    <source>
        <dbReference type="ARBA" id="ARBA00023163"/>
    </source>
</evidence>
<dbReference type="SMART" id="SM00420">
    <property type="entry name" value="HTH_DEOR"/>
    <property type="match status" value="1"/>
</dbReference>
<dbReference type="PANTHER" id="PTHR30363:SF44">
    <property type="entry name" value="AGA OPERON TRANSCRIPTIONAL REPRESSOR-RELATED"/>
    <property type="match status" value="1"/>
</dbReference>
<dbReference type="EMBL" id="JAUSUE010000010">
    <property type="protein sequence ID" value="MDQ0203882.1"/>
    <property type="molecule type" value="Genomic_DNA"/>
</dbReference>
<protein>
    <submittedName>
        <fullName evidence="5">DeoR family fructose operon transcriptional repressor</fullName>
    </submittedName>
</protein>
<keyword evidence="1" id="KW-0805">Transcription regulation</keyword>
<dbReference type="InterPro" id="IPR036390">
    <property type="entry name" value="WH_DNA-bd_sf"/>
</dbReference>
<sequence>MGRLITAERRNKIAELIVSNGSIKVGELADNFTVSTETIRKDLIYLDKMGVIKKSRGGALSSLEVMEKPLETRSAENFDLKNAIAKKALSFIKNNAVLFIDAGSTALCLAKMLYLKKGLTIITNSISAANVLVNSKNKVYMSGGELNNTTMALEGFGATEFLSKIKVDVAFLGSSGFKEHCGPVSIDFSDADVKRIMISNSKLAIVLADSNKSRSTALVEYASWKDIDYLITNEDIDIKAVEELKKFTKLVFTDS</sequence>
<name>A0ABT9Y7T3_9FIRM</name>
<comment type="caution">
    <text evidence="5">The sequence shown here is derived from an EMBL/GenBank/DDBJ whole genome shotgun (WGS) entry which is preliminary data.</text>
</comment>
<dbReference type="InterPro" id="IPR037171">
    <property type="entry name" value="NagB/RpiA_transferase-like"/>
</dbReference>
<dbReference type="Proteomes" id="UP001239167">
    <property type="component" value="Unassembled WGS sequence"/>
</dbReference>
<dbReference type="InterPro" id="IPR018356">
    <property type="entry name" value="Tscrpt_reg_HTH_DeoR_CS"/>
</dbReference>
<keyword evidence="2" id="KW-0238">DNA-binding</keyword>
<dbReference type="PROSITE" id="PS51000">
    <property type="entry name" value="HTH_DEOR_2"/>
    <property type="match status" value="1"/>
</dbReference>
<dbReference type="InterPro" id="IPR050313">
    <property type="entry name" value="Carb_Metab_HTH_regulators"/>
</dbReference>
<organism evidence="5 6">
    <name type="scientific">Pectinatus haikarae</name>
    <dbReference type="NCBI Taxonomy" id="349096"/>
    <lineage>
        <taxon>Bacteria</taxon>
        <taxon>Bacillati</taxon>
        <taxon>Bacillota</taxon>
        <taxon>Negativicutes</taxon>
        <taxon>Selenomonadales</taxon>
        <taxon>Selenomonadaceae</taxon>
        <taxon>Pectinatus</taxon>
    </lineage>
</organism>
<accession>A0ABT9Y7T3</accession>
<dbReference type="Gene3D" id="3.40.50.1360">
    <property type="match status" value="1"/>
</dbReference>
<evidence type="ECO:0000313" key="5">
    <source>
        <dbReference type="EMBL" id="MDQ0203882.1"/>
    </source>
</evidence>
<gene>
    <name evidence="5" type="ORF">J2S01_001601</name>
</gene>
<dbReference type="SMART" id="SM01134">
    <property type="entry name" value="DeoRC"/>
    <property type="match status" value="1"/>
</dbReference>
<proteinExistence type="predicted"/>
<evidence type="ECO:0000313" key="6">
    <source>
        <dbReference type="Proteomes" id="UP001239167"/>
    </source>
</evidence>
<dbReference type="SUPFAM" id="SSF100950">
    <property type="entry name" value="NagB/RpiA/CoA transferase-like"/>
    <property type="match status" value="1"/>
</dbReference>
<keyword evidence="6" id="KW-1185">Reference proteome</keyword>
<dbReference type="SUPFAM" id="SSF46785">
    <property type="entry name" value="Winged helix' DNA-binding domain"/>
    <property type="match status" value="1"/>
</dbReference>
<dbReference type="Pfam" id="PF08220">
    <property type="entry name" value="HTH_DeoR"/>
    <property type="match status" value="1"/>
</dbReference>
<feature type="domain" description="HTH deoR-type" evidence="4">
    <location>
        <begin position="6"/>
        <end position="61"/>
    </location>
</feature>
<keyword evidence="3" id="KW-0804">Transcription</keyword>
<dbReference type="Pfam" id="PF00455">
    <property type="entry name" value="DeoRC"/>
    <property type="match status" value="1"/>
</dbReference>
<evidence type="ECO:0000256" key="2">
    <source>
        <dbReference type="ARBA" id="ARBA00023125"/>
    </source>
</evidence>
<evidence type="ECO:0000256" key="1">
    <source>
        <dbReference type="ARBA" id="ARBA00023015"/>
    </source>
</evidence>
<dbReference type="RefSeq" id="WP_196604010.1">
    <property type="nucleotide sequence ID" value="NZ_CP116940.1"/>
</dbReference>
<dbReference type="InterPro" id="IPR014036">
    <property type="entry name" value="DeoR-like_C"/>
</dbReference>
<dbReference type="PROSITE" id="PS00894">
    <property type="entry name" value="HTH_DEOR_1"/>
    <property type="match status" value="1"/>
</dbReference>
<dbReference type="Gene3D" id="1.10.10.10">
    <property type="entry name" value="Winged helix-like DNA-binding domain superfamily/Winged helix DNA-binding domain"/>
    <property type="match status" value="1"/>
</dbReference>
<reference evidence="5 6" key="1">
    <citation type="submission" date="2023-07" db="EMBL/GenBank/DDBJ databases">
        <title>Genomic Encyclopedia of Type Strains, Phase IV (KMG-IV): sequencing the most valuable type-strain genomes for metagenomic binning, comparative biology and taxonomic classification.</title>
        <authorList>
            <person name="Goeker M."/>
        </authorList>
    </citation>
    <scope>NUCLEOTIDE SEQUENCE [LARGE SCALE GENOMIC DNA]</scope>
    <source>
        <strain evidence="5 6">DSM 16980</strain>
    </source>
</reference>
<dbReference type="InterPro" id="IPR036388">
    <property type="entry name" value="WH-like_DNA-bd_sf"/>
</dbReference>
<dbReference type="InterPro" id="IPR001034">
    <property type="entry name" value="DeoR_HTH"/>
</dbReference>
<evidence type="ECO:0000259" key="4">
    <source>
        <dbReference type="PROSITE" id="PS51000"/>
    </source>
</evidence>
<dbReference type="PANTHER" id="PTHR30363">
    <property type="entry name" value="HTH-TYPE TRANSCRIPTIONAL REGULATOR SRLR-RELATED"/>
    <property type="match status" value="1"/>
</dbReference>